<name>A0ABQ5JPS9_9LACO</name>
<dbReference type="Proteomes" id="UP001628078">
    <property type="component" value="Unassembled WGS sequence"/>
</dbReference>
<proteinExistence type="predicted"/>
<keyword evidence="2" id="KW-1185">Reference proteome</keyword>
<evidence type="ECO:0000313" key="1">
    <source>
        <dbReference type="EMBL" id="GKT06030.1"/>
    </source>
</evidence>
<comment type="caution">
    <text evidence="1">The sequence shown here is derived from an EMBL/GenBank/DDBJ whole genome shotgun (WGS) entry which is preliminary data.</text>
</comment>
<sequence>MANAPIQLADPGHESLDMIEEITRTDGSKYMEIGNMVHNGRAEFAAEHHFIKEVRILKLNIPESANVIKYEDYINHHFLMQGWDMDHWEEWIKTDTAQALVDAILKENQVS</sequence>
<protein>
    <submittedName>
        <fullName evidence="1">Uncharacterized protein</fullName>
    </submittedName>
</protein>
<accession>A0ABQ5JPS9</accession>
<dbReference type="RefSeq" id="WP_407883821.1">
    <property type="nucleotide sequence ID" value="NZ_BQXO01000003.1"/>
</dbReference>
<organism evidence="1 2">
    <name type="scientific">Furfurilactobacillus curtus</name>
    <dbReference type="NCBI Taxonomy" id="1746200"/>
    <lineage>
        <taxon>Bacteria</taxon>
        <taxon>Bacillati</taxon>
        <taxon>Bacillota</taxon>
        <taxon>Bacilli</taxon>
        <taxon>Lactobacillales</taxon>
        <taxon>Lactobacillaceae</taxon>
        <taxon>Furfurilactobacillus</taxon>
    </lineage>
</organism>
<evidence type="ECO:0000313" key="2">
    <source>
        <dbReference type="Proteomes" id="UP001628078"/>
    </source>
</evidence>
<dbReference type="EMBL" id="BQXO01000003">
    <property type="protein sequence ID" value="GKT06030.1"/>
    <property type="molecule type" value="Genomic_DNA"/>
</dbReference>
<reference evidence="1 2" key="1">
    <citation type="submission" date="2022-03" db="EMBL/GenBank/DDBJ databases">
        <title>Draft genome sequence of Furfurilactobacillus curtus JCM 31185.</title>
        <authorList>
            <person name="Suzuki S."/>
            <person name="Endo A."/>
            <person name="Kajikawa A."/>
        </authorList>
    </citation>
    <scope>NUCLEOTIDE SEQUENCE [LARGE SCALE GENOMIC DNA]</scope>
    <source>
        <strain evidence="1 2">JCM 31185</strain>
    </source>
</reference>
<gene>
    <name evidence="1" type="ORF">JCM31185_13180</name>
</gene>